<feature type="transmembrane region" description="Helical" evidence="7">
    <location>
        <begin position="59"/>
        <end position="77"/>
    </location>
</feature>
<evidence type="ECO:0000259" key="8">
    <source>
        <dbReference type="SMART" id="SM00014"/>
    </source>
</evidence>
<dbReference type="PATRIC" id="fig|742738.3.peg.3933"/>
<gene>
    <name evidence="9" type="ORF">HMPREF9460_03823</name>
</gene>
<organism evidence="9 10">
    <name type="scientific">Flavonifractor plautii 1_3_50AFAA</name>
    <dbReference type="NCBI Taxonomy" id="742738"/>
    <lineage>
        <taxon>Bacteria</taxon>
        <taxon>Bacillati</taxon>
        <taxon>Bacillota</taxon>
        <taxon>Clostridia</taxon>
        <taxon>Eubacteriales</taxon>
        <taxon>Oscillospiraceae</taxon>
        <taxon>Flavonifractor</taxon>
    </lineage>
</organism>
<dbReference type="HOGENOM" id="CLU_072573_10_3_9"/>
<keyword evidence="4" id="KW-0378">Hydrolase</keyword>
<evidence type="ECO:0000313" key="9">
    <source>
        <dbReference type="EMBL" id="KGF53082.1"/>
    </source>
</evidence>
<dbReference type="Pfam" id="PF01569">
    <property type="entry name" value="PAP2"/>
    <property type="match status" value="1"/>
</dbReference>
<evidence type="ECO:0000256" key="2">
    <source>
        <dbReference type="ARBA" id="ARBA00022475"/>
    </source>
</evidence>
<feature type="transmembrane region" description="Helical" evidence="7">
    <location>
        <begin position="31"/>
        <end position="52"/>
    </location>
</feature>
<comment type="subcellular location">
    <subcellularLocation>
        <location evidence="1">Cell membrane</location>
        <topology evidence="1">Multi-pass membrane protein</topology>
    </subcellularLocation>
</comment>
<keyword evidence="10" id="KW-1185">Reference proteome</keyword>
<name>A0A096CDS1_FLAPL</name>
<evidence type="ECO:0000256" key="4">
    <source>
        <dbReference type="ARBA" id="ARBA00022801"/>
    </source>
</evidence>
<dbReference type="RefSeq" id="WP_021631266.1">
    <property type="nucleotide sequence ID" value="NZ_KN174167.1"/>
</dbReference>
<dbReference type="AlphaFoldDB" id="A0A096CDS1"/>
<dbReference type="PANTHER" id="PTHR14969">
    <property type="entry name" value="SPHINGOSINE-1-PHOSPHATE PHOSPHOHYDROLASE"/>
    <property type="match status" value="1"/>
</dbReference>
<keyword evidence="3 7" id="KW-0812">Transmembrane</keyword>
<comment type="caution">
    <text evidence="9">The sequence shown here is derived from an EMBL/GenBank/DDBJ whole genome shotgun (WGS) entry which is preliminary data.</text>
</comment>
<dbReference type="PANTHER" id="PTHR14969:SF62">
    <property type="entry name" value="DECAPRENYLPHOSPHORYL-5-PHOSPHORIBOSE PHOSPHATASE RV3807C-RELATED"/>
    <property type="match status" value="1"/>
</dbReference>
<keyword evidence="6 7" id="KW-0472">Membrane</keyword>
<evidence type="ECO:0000256" key="6">
    <source>
        <dbReference type="ARBA" id="ARBA00023136"/>
    </source>
</evidence>
<evidence type="ECO:0000313" key="10">
    <source>
        <dbReference type="Proteomes" id="UP000029585"/>
    </source>
</evidence>
<feature type="domain" description="Phosphatidic acid phosphatase type 2/haloperoxidase" evidence="8">
    <location>
        <begin position="61"/>
        <end position="170"/>
    </location>
</feature>
<keyword evidence="5 7" id="KW-1133">Transmembrane helix</keyword>
<dbReference type="EMBL" id="ADLO01000115">
    <property type="protein sequence ID" value="KGF53082.1"/>
    <property type="molecule type" value="Genomic_DNA"/>
</dbReference>
<evidence type="ECO:0000256" key="1">
    <source>
        <dbReference type="ARBA" id="ARBA00004651"/>
    </source>
</evidence>
<evidence type="ECO:0000256" key="5">
    <source>
        <dbReference type="ARBA" id="ARBA00022989"/>
    </source>
</evidence>
<dbReference type="GO" id="GO:0005886">
    <property type="term" value="C:plasma membrane"/>
    <property type="evidence" value="ECO:0007669"/>
    <property type="project" value="UniProtKB-SubCell"/>
</dbReference>
<dbReference type="Gene3D" id="1.20.144.10">
    <property type="entry name" value="Phosphatidic acid phosphatase type 2/haloperoxidase"/>
    <property type="match status" value="2"/>
</dbReference>
<dbReference type="SUPFAM" id="SSF48317">
    <property type="entry name" value="Acid phosphatase/Vanadium-dependent haloperoxidase"/>
    <property type="match status" value="1"/>
</dbReference>
<accession>A0A096CDS1</accession>
<feature type="transmembrane region" description="Helical" evidence="7">
    <location>
        <begin position="128"/>
        <end position="147"/>
    </location>
</feature>
<evidence type="ECO:0000256" key="3">
    <source>
        <dbReference type="ARBA" id="ARBA00022692"/>
    </source>
</evidence>
<dbReference type="CDD" id="cd03392">
    <property type="entry name" value="PAP2_like_2"/>
    <property type="match status" value="1"/>
</dbReference>
<dbReference type="InterPro" id="IPR000326">
    <property type="entry name" value="PAP2/HPO"/>
</dbReference>
<proteinExistence type="predicted"/>
<dbReference type="eggNOG" id="COG0671">
    <property type="taxonomic scope" value="Bacteria"/>
</dbReference>
<reference evidence="9 10" key="1">
    <citation type="submission" date="2011-08" db="EMBL/GenBank/DDBJ databases">
        <title>The Genome Sequence of Clostridium orbiscindens 1_3_50AFAA.</title>
        <authorList>
            <consortium name="The Broad Institute Genome Sequencing Platform"/>
            <person name="Earl A."/>
            <person name="Ward D."/>
            <person name="Feldgarden M."/>
            <person name="Gevers D."/>
            <person name="Daigneault M."/>
            <person name="Strauss J."/>
            <person name="Allen-Vercoe E."/>
            <person name="Young S.K."/>
            <person name="Zeng Q."/>
            <person name="Gargeya S."/>
            <person name="Fitzgerald M."/>
            <person name="Haas B."/>
            <person name="Abouelleil A."/>
            <person name="Alvarado L."/>
            <person name="Arachchi H.M."/>
            <person name="Berlin A."/>
            <person name="Brown A."/>
            <person name="Chapman S.B."/>
            <person name="Chen Z."/>
            <person name="Dunbar C."/>
            <person name="Freedman E."/>
            <person name="Gearin G."/>
            <person name="Gellesch M."/>
            <person name="Goldberg J."/>
            <person name="Griggs A."/>
            <person name="Gujja S."/>
            <person name="Heiman D."/>
            <person name="Howarth C."/>
            <person name="Larson L."/>
            <person name="Lui A."/>
            <person name="MacDonald P.J.P."/>
            <person name="Montmayeur A."/>
            <person name="Murphy C."/>
            <person name="Neiman D."/>
            <person name="Pearson M."/>
            <person name="Priest M."/>
            <person name="Roberts A."/>
            <person name="Saif S."/>
            <person name="Shea T."/>
            <person name="Shenoy N."/>
            <person name="Sisk P."/>
            <person name="Stolte C."/>
            <person name="Sykes S."/>
            <person name="Wortman J."/>
            <person name="Nusbaum C."/>
            <person name="Birren B."/>
        </authorList>
    </citation>
    <scope>NUCLEOTIDE SEQUENCE [LARGE SCALE GENOMIC DNA]</scope>
    <source>
        <strain evidence="9 10">1_3_50AFAA</strain>
    </source>
</reference>
<evidence type="ECO:0000256" key="7">
    <source>
        <dbReference type="SAM" id="Phobius"/>
    </source>
</evidence>
<dbReference type="InterPro" id="IPR036938">
    <property type="entry name" value="PAP2/HPO_sf"/>
</dbReference>
<dbReference type="Proteomes" id="UP000029585">
    <property type="component" value="Unassembled WGS sequence"/>
</dbReference>
<keyword evidence="2" id="KW-1003">Cell membrane</keyword>
<protein>
    <recommendedName>
        <fullName evidence="8">Phosphatidic acid phosphatase type 2/haloperoxidase domain-containing protein</fullName>
    </recommendedName>
</protein>
<dbReference type="SMART" id="SM00014">
    <property type="entry name" value="acidPPc"/>
    <property type="match status" value="1"/>
</dbReference>
<feature type="transmembrane region" description="Helical" evidence="7">
    <location>
        <begin position="154"/>
        <end position="174"/>
    </location>
</feature>
<sequence length="184" mass="20235">MPEWFLNLDGGILLWLQEAVRNAVLTPLFTLYTHLGDSGLMWIALSVLLLCFKKTRKAGAAGLMALLLSLMFTNGILKHLVERPRPWLTVEGLTPLIAEHDPNSFPSGHTSASFAAASAWCRTLPRRWMGVTAVVLAALMGFSRLYVGVHFPSDVLAGVLVGLFCGWLACLLWQRFAAWKGLEA</sequence>
<dbReference type="GO" id="GO:0016787">
    <property type="term" value="F:hydrolase activity"/>
    <property type="evidence" value="ECO:0007669"/>
    <property type="project" value="UniProtKB-KW"/>
</dbReference>